<dbReference type="eggNOG" id="COG1670">
    <property type="taxonomic scope" value="Bacteria"/>
</dbReference>
<evidence type="ECO:0000313" key="3">
    <source>
        <dbReference type="Proteomes" id="UP000006190"/>
    </source>
</evidence>
<dbReference type="PANTHER" id="PTHR43792">
    <property type="entry name" value="GNAT FAMILY, PUTATIVE (AFU_ORTHOLOGUE AFUA_3G00765)-RELATED-RELATED"/>
    <property type="match status" value="1"/>
</dbReference>
<dbReference type="SUPFAM" id="SSF55729">
    <property type="entry name" value="Acyl-CoA N-acyltransferases (Nat)"/>
    <property type="match status" value="1"/>
</dbReference>
<reference evidence="2 3" key="1">
    <citation type="submission" date="2012-01" db="EMBL/GenBank/DDBJ databases">
        <title>The Genome Sequence of Facklamia languida CCUG 37842.</title>
        <authorList>
            <consortium name="The Broad Institute Genome Sequencing Platform"/>
            <person name="Earl A."/>
            <person name="Ward D."/>
            <person name="Feldgarden M."/>
            <person name="Gevers D."/>
            <person name="Huys G."/>
            <person name="Young S.K."/>
            <person name="Zeng Q."/>
            <person name="Gargeya S."/>
            <person name="Fitzgerald M."/>
            <person name="Haas B."/>
            <person name="Abouelleil A."/>
            <person name="Alvarado L."/>
            <person name="Arachchi H.M."/>
            <person name="Berlin A."/>
            <person name="Chapman S.B."/>
            <person name="Gearin G."/>
            <person name="Goldberg J."/>
            <person name="Griggs A."/>
            <person name="Gujja S."/>
            <person name="Hansen M."/>
            <person name="Heiman D."/>
            <person name="Howarth C."/>
            <person name="Larimer J."/>
            <person name="Lui A."/>
            <person name="MacDonald P.J.P."/>
            <person name="McCowen C."/>
            <person name="Montmayeur A."/>
            <person name="Murphy C."/>
            <person name="Neiman D."/>
            <person name="Pearson M."/>
            <person name="Priest M."/>
            <person name="Roberts A."/>
            <person name="Saif S."/>
            <person name="Shea T."/>
            <person name="Sisk P."/>
            <person name="Stolte C."/>
            <person name="Sykes S."/>
            <person name="Wortman J."/>
            <person name="Nusbaum C."/>
            <person name="Birren B."/>
        </authorList>
    </citation>
    <scope>NUCLEOTIDE SEQUENCE [LARGE SCALE GENOMIC DNA]</scope>
    <source>
        <strain evidence="2 3">CCUG 37842</strain>
    </source>
</reference>
<dbReference type="OrthoDB" id="275901at2"/>
<proteinExistence type="predicted"/>
<dbReference type="PROSITE" id="PS51186">
    <property type="entry name" value="GNAT"/>
    <property type="match status" value="1"/>
</dbReference>
<dbReference type="HOGENOM" id="CLU_013985_3_6_9"/>
<dbReference type="InterPro" id="IPR016181">
    <property type="entry name" value="Acyl_CoA_acyltransferase"/>
</dbReference>
<dbReference type="Gene3D" id="3.40.630.30">
    <property type="match status" value="1"/>
</dbReference>
<dbReference type="InterPro" id="IPR000182">
    <property type="entry name" value="GNAT_dom"/>
</dbReference>
<gene>
    <name evidence="2" type="ORF">HMPREF9708_01079</name>
</gene>
<dbReference type="InterPro" id="IPR051531">
    <property type="entry name" value="N-acetyltransferase"/>
</dbReference>
<dbReference type="Proteomes" id="UP000006190">
    <property type="component" value="Unassembled WGS sequence"/>
</dbReference>
<evidence type="ECO:0000259" key="1">
    <source>
        <dbReference type="PROSITE" id="PS51186"/>
    </source>
</evidence>
<dbReference type="PANTHER" id="PTHR43792:SF1">
    <property type="entry name" value="N-ACETYLTRANSFERASE DOMAIN-CONTAINING PROTEIN"/>
    <property type="match status" value="1"/>
</dbReference>
<comment type="caution">
    <text evidence="2">The sequence shown here is derived from an EMBL/GenBank/DDBJ whole genome shotgun (WGS) entry which is preliminary data.</text>
</comment>
<organism evidence="2 3">
    <name type="scientific">Facklamia languida CCUG 37842</name>
    <dbReference type="NCBI Taxonomy" id="883113"/>
    <lineage>
        <taxon>Bacteria</taxon>
        <taxon>Bacillati</taxon>
        <taxon>Bacillota</taxon>
        <taxon>Bacilli</taxon>
        <taxon>Lactobacillales</taxon>
        <taxon>Aerococcaceae</taxon>
        <taxon>Facklamia</taxon>
    </lineage>
</organism>
<keyword evidence="3" id="KW-1185">Reference proteome</keyword>
<evidence type="ECO:0000313" key="2">
    <source>
        <dbReference type="EMBL" id="EHR36853.1"/>
    </source>
</evidence>
<dbReference type="AlphaFoldDB" id="H3NJP0"/>
<dbReference type="PATRIC" id="fig|883113.3.peg.1072"/>
<accession>H3NJP0</accession>
<dbReference type="GO" id="GO:0016747">
    <property type="term" value="F:acyltransferase activity, transferring groups other than amino-acyl groups"/>
    <property type="evidence" value="ECO:0007669"/>
    <property type="project" value="InterPro"/>
</dbReference>
<dbReference type="EMBL" id="AGEG01000013">
    <property type="protein sequence ID" value="EHR36853.1"/>
    <property type="molecule type" value="Genomic_DNA"/>
</dbReference>
<dbReference type="RefSeq" id="WP_006309259.1">
    <property type="nucleotide sequence ID" value="NZ_JH601133.1"/>
</dbReference>
<sequence length="174" mass="20417">MELQTERLYIRPFNKNDLDDTYEIYSNDDVCKYLLEDAWDTGNKQIEFSKKLDNNKLNEDSPLNLAIVLNEKVIGDISVWYTDMKETVEIGFVFNPEYAKKGYAKESVQAVIKNLFDEYKVHRIQANLDARNTSSAKLCKNLGMRLEAHFIKDYWNKGEWTDSYVYGMLIDDLK</sequence>
<dbReference type="Pfam" id="PF13302">
    <property type="entry name" value="Acetyltransf_3"/>
    <property type="match status" value="1"/>
</dbReference>
<feature type="domain" description="N-acetyltransferase" evidence="1">
    <location>
        <begin position="8"/>
        <end position="171"/>
    </location>
</feature>
<protein>
    <recommendedName>
        <fullName evidence="1">N-acetyltransferase domain-containing protein</fullName>
    </recommendedName>
</protein>
<name>H3NJP0_9LACT</name>
<dbReference type="STRING" id="883113.HMPREF9708_01079"/>